<dbReference type="PROSITE" id="PS51210">
    <property type="entry name" value="PLA2C"/>
    <property type="match status" value="1"/>
</dbReference>
<dbReference type="GO" id="GO:0046475">
    <property type="term" value="P:glycerophospholipid catabolic process"/>
    <property type="evidence" value="ECO:0007669"/>
    <property type="project" value="TreeGrafter"/>
</dbReference>
<dbReference type="AlphaFoldDB" id="A0A668AID6"/>
<reference evidence="5" key="2">
    <citation type="submission" date="2025-08" db="UniProtKB">
        <authorList>
            <consortium name="Ensembl"/>
        </authorList>
    </citation>
    <scope>IDENTIFICATION</scope>
</reference>
<keyword evidence="3" id="KW-0442">Lipid degradation</keyword>
<organism evidence="5 6">
    <name type="scientific">Myripristis murdjan</name>
    <name type="common">pinecone soldierfish</name>
    <dbReference type="NCBI Taxonomy" id="586833"/>
    <lineage>
        <taxon>Eukaryota</taxon>
        <taxon>Metazoa</taxon>
        <taxon>Chordata</taxon>
        <taxon>Craniata</taxon>
        <taxon>Vertebrata</taxon>
        <taxon>Euteleostomi</taxon>
        <taxon>Actinopterygii</taxon>
        <taxon>Neopterygii</taxon>
        <taxon>Teleostei</taxon>
        <taxon>Neoteleostei</taxon>
        <taxon>Acanthomorphata</taxon>
        <taxon>Holocentriformes</taxon>
        <taxon>Holocentridae</taxon>
        <taxon>Myripristis</taxon>
    </lineage>
</organism>
<name>A0A668AID6_9TELE</name>
<keyword evidence="2 3" id="KW-0443">Lipid metabolism</keyword>
<proteinExistence type="predicted"/>
<dbReference type="PANTHER" id="PTHR10728:SF32">
    <property type="entry name" value="CYTOSOLIC PHOSPHOLIPASE A2 BETA"/>
    <property type="match status" value="1"/>
</dbReference>
<evidence type="ECO:0000313" key="6">
    <source>
        <dbReference type="Proteomes" id="UP000472263"/>
    </source>
</evidence>
<evidence type="ECO:0000256" key="1">
    <source>
        <dbReference type="ARBA" id="ARBA00022801"/>
    </source>
</evidence>
<evidence type="ECO:0000256" key="2">
    <source>
        <dbReference type="ARBA" id="ARBA00023098"/>
    </source>
</evidence>
<dbReference type="SUPFAM" id="SSF52151">
    <property type="entry name" value="FabD/lysophospholipase-like"/>
    <property type="match status" value="1"/>
</dbReference>
<evidence type="ECO:0000259" key="4">
    <source>
        <dbReference type="PROSITE" id="PS51210"/>
    </source>
</evidence>
<dbReference type="GO" id="GO:0005829">
    <property type="term" value="C:cytosol"/>
    <property type="evidence" value="ECO:0007669"/>
    <property type="project" value="TreeGrafter"/>
</dbReference>
<dbReference type="InterPro" id="IPR016035">
    <property type="entry name" value="Acyl_Trfase/lysoPLipase"/>
</dbReference>
<dbReference type="InParanoid" id="A0A668AID6"/>
<evidence type="ECO:0000313" key="5">
    <source>
        <dbReference type="Ensembl" id="ENSMMDP00005054620.1"/>
    </source>
</evidence>
<dbReference type="Proteomes" id="UP000472263">
    <property type="component" value="Chromosome 15"/>
</dbReference>
<dbReference type="Pfam" id="PF01735">
    <property type="entry name" value="PLA2_B"/>
    <property type="match status" value="1"/>
</dbReference>
<dbReference type="Gene3D" id="3.40.1090.10">
    <property type="entry name" value="Cytosolic phospholipase A2 catalytic domain"/>
    <property type="match status" value="1"/>
</dbReference>
<keyword evidence="1 3" id="KW-0378">Hydrolase</keyword>
<protein>
    <recommendedName>
        <fullName evidence="4">PLA2c domain-containing protein</fullName>
    </recommendedName>
</protein>
<dbReference type="GO" id="GO:0047498">
    <property type="term" value="F:calcium-dependent phospholipase A2 activity"/>
    <property type="evidence" value="ECO:0007669"/>
    <property type="project" value="TreeGrafter"/>
</dbReference>
<dbReference type="PANTHER" id="PTHR10728">
    <property type="entry name" value="CYTOSOLIC PHOSPHOLIPASE A2"/>
    <property type="match status" value="1"/>
</dbReference>
<sequence>IPDDFGMRLDFDIPPQEREFLQKRKVLVGQALQKLLGLSSPLEPKKVPVIAVVGSGGGTRAMTGLFGGLKGLQQVGALDAVTYITGVSGSTWAMSTLYQDANWSKQDINSVISVIEGRITKSFMSSLSKEKRRYYDHEMEERTKEGHLMSYVHKWGLIIEHLLFEKVKNGLPSKTTTTLSDQGRAVSDGQNPFPIYTAVNMMDKISGCEPEAEWCEFTPYEIGIEKYGAFVRTEDFGSHFFLGHMIKKLPEVSIPYLIGIWSSAFSVSLNQLWQVATGSTPAPEEVTVDSQQANEAEPSTMDTYLVNQCTDATGFERFLKNRPVVAQVYNFMRGLLLHWDYNEYCNFKAWNNTHPDAYPNRLTPNDPILNLVDAGHAINIGCVPILRPQREVDLIISLSYSWEPANILKKTANYCKDHDIPFPNVDYAIMDAAHEKEVYVFEDGEDPNAPIVLHFPMVNDTYRQFKAPGVPRKGEKEMKAGEVDVKTNKSPYKTKNLTYSKEDFRALVDLTSYNVINNKQHILNILRRAVEKKAAKMTQ</sequence>
<accession>A0A668AID6</accession>
<keyword evidence="6" id="KW-1185">Reference proteome</keyword>
<feature type="domain" description="PLA2c" evidence="4">
    <location>
        <begin position="1"/>
        <end position="539"/>
    </location>
</feature>
<dbReference type="Ensembl" id="ENSMMDT00005055668.1">
    <property type="protein sequence ID" value="ENSMMDP00005054620.1"/>
    <property type="gene ID" value="ENSMMDG00005024481.1"/>
</dbReference>
<reference evidence="5" key="3">
    <citation type="submission" date="2025-09" db="UniProtKB">
        <authorList>
            <consortium name="Ensembl"/>
        </authorList>
    </citation>
    <scope>IDENTIFICATION</scope>
</reference>
<reference evidence="5" key="1">
    <citation type="submission" date="2019-06" db="EMBL/GenBank/DDBJ databases">
        <authorList>
            <consortium name="Wellcome Sanger Institute Data Sharing"/>
        </authorList>
    </citation>
    <scope>NUCLEOTIDE SEQUENCE [LARGE SCALE GENOMIC DNA]</scope>
</reference>
<dbReference type="GO" id="GO:0005509">
    <property type="term" value="F:calcium ion binding"/>
    <property type="evidence" value="ECO:0007669"/>
    <property type="project" value="TreeGrafter"/>
</dbReference>
<dbReference type="GeneTree" id="ENSGT01030000234606"/>
<dbReference type="SMART" id="SM00022">
    <property type="entry name" value="PLAc"/>
    <property type="match status" value="1"/>
</dbReference>
<dbReference type="GO" id="GO:0005544">
    <property type="term" value="F:calcium-dependent phospholipid binding"/>
    <property type="evidence" value="ECO:0007669"/>
    <property type="project" value="TreeGrafter"/>
</dbReference>
<dbReference type="InterPro" id="IPR002642">
    <property type="entry name" value="LysoPLipase_cat_dom"/>
</dbReference>
<evidence type="ECO:0000256" key="3">
    <source>
        <dbReference type="PROSITE-ProRule" id="PRU00555"/>
    </source>
</evidence>